<keyword evidence="8" id="KW-0350">Heme biosynthesis</keyword>
<dbReference type="InterPro" id="IPR003780">
    <property type="entry name" value="COX15/CtaA_fam"/>
</dbReference>
<dbReference type="InterPro" id="IPR050450">
    <property type="entry name" value="COX15/CtaA_HemeA_synthase"/>
</dbReference>
<evidence type="ECO:0000256" key="5">
    <source>
        <dbReference type="ARBA" id="ARBA00022989"/>
    </source>
</evidence>
<keyword evidence="7" id="KW-0408">Iron</keyword>
<feature type="transmembrane region" description="Helical" evidence="12">
    <location>
        <begin position="119"/>
        <end position="138"/>
    </location>
</feature>
<dbReference type="EMBL" id="CP154858">
    <property type="protein sequence ID" value="XDT71533.1"/>
    <property type="molecule type" value="Genomic_DNA"/>
</dbReference>
<dbReference type="AlphaFoldDB" id="A0AB39UU09"/>
<dbReference type="Pfam" id="PF02628">
    <property type="entry name" value="COX15-CtaA"/>
    <property type="match status" value="1"/>
</dbReference>
<organism evidence="13">
    <name type="scientific">Thermohahella caldifontis</name>
    <dbReference type="NCBI Taxonomy" id="3142973"/>
    <lineage>
        <taxon>Bacteria</taxon>
        <taxon>Pseudomonadati</taxon>
        <taxon>Pseudomonadota</taxon>
        <taxon>Gammaproteobacteria</taxon>
        <taxon>Oceanospirillales</taxon>
        <taxon>Hahellaceae</taxon>
        <taxon>Thermohahella</taxon>
    </lineage>
</organism>
<keyword evidence="9 12" id="KW-0472">Membrane</keyword>
<evidence type="ECO:0000256" key="4">
    <source>
        <dbReference type="ARBA" id="ARBA00022723"/>
    </source>
</evidence>
<evidence type="ECO:0000256" key="7">
    <source>
        <dbReference type="ARBA" id="ARBA00023004"/>
    </source>
</evidence>
<dbReference type="GO" id="GO:0046872">
    <property type="term" value="F:metal ion binding"/>
    <property type="evidence" value="ECO:0007669"/>
    <property type="project" value="UniProtKB-KW"/>
</dbReference>
<evidence type="ECO:0000256" key="6">
    <source>
        <dbReference type="ARBA" id="ARBA00023002"/>
    </source>
</evidence>
<proteinExistence type="predicted"/>
<reference evidence="13" key="1">
    <citation type="submission" date="2024-05" db="EMBL/GenBank/DDBJ databases">
        <title>Genome sequencing of novel strain.</title>
        <authorList>
            <person name="Ganbat D."/>
            <person name="Ganbat S."/>
            <person name="Lee S.-J."/>
        </authorList>
    </citation>
    <scope>NUCLEOTIDE SEQUENCE</scope>
    <source>
        <strain evidence="13">SMD15-11</strain>
    </source>
</reference>
<keyword evidence="2" id="KW-1003">Cell membrane</keyword>
<feature type="transmembrane region" description="Helical" evidence="12">
    <location>
        <begin position="88"/>
        <end position="107"/>
    </location>
</feature>
<dbReference type="PANTHER" id="PTHR35457">
    <property type="entry name" value="HEME A SYNTHASE"/>
    <property type="match status" value="1"/>
</dbReference>
<dbReference type="GO" id="GO:0016020">
    <property type="term" value="C:membrane"/>
    <property type="evidence" value="ECO:0007669"/>
    <property type="project" value="UniProtKB-SubCell"/>
</dbReference>
<keyword evidence="4" id="KW-0479">Metal-binding</keyword>
<comment type="subcellular location">
    <subcellularLocation>
        <location evidence="1">Membrane</location>
        <topology evidence="1">Multi-pass membrane protein</topology>
    </subcellularLocation>
</comment>
<sequence>MSQAETLKTAATAARALRRAGGGAILLALVVIVLGAFTRLADAGLGCPDWPGCYGFVTVPDAPDELMLAGQRYPDSPVEHAKAWAEMIHRYAAATLGLVILTLAALTWRRPALVRARRIYALAAVMVVIQGLFGMWTVTLKLWPQVVTAHLLGGSRPSACWCWAMSACASRW</sequence>
<evidence type="ECO:0000313" key="13">
    <source>
        <dbReference type="EMBL" id="XDT71533.1"/>
    </source>
</evidence>
<evidence type="ECO:0000256" key="8">
    <source>
        <dbReference type="ARBA" id="ARBA00023133"/>
    </source>
</evidence>
<evidence type="ECO:0000256" key="9">
    <source>
        <dbReference type="ARBA" id="ARBA00023136"/>
    </source>
</evidence>
<keyword evidence="3 12" id="KW-0812">Transmembrane</keyword>
<evidence type="ECO:0000256" key="2">
    <source>
        <dbReference type="ARBA" id="ARBA00022475"/>
    </source>
</evidence>
<name>A0AB39UU09_9GAMM</name>
<dbReference type="RefSeq" id="WP_369600569.1">
    <property type="nucleotide sequence ID" value="NZ_CP154858.1"/>
</dbReference>
<keyword evidence="10" id="KW-1015">Disulfide bond</keyword>
<evidence type="ECO:0000256" key="11">
    <source>
        <dbReference type="ARBA" id="ARBA00023444"/>
    </source>
</evidence>
<dbReference type="GO" id="GO:0006784">
    <property type="term" value="P:heme A biosynthetic process"/>
    <property type="evidence" value="ECO:0007669"/>
    <property type="project" value="InterPro"/>
</dbReference>
<comment type="pathway">
    <text evidence="11">Porphyrin-containing compound metabolism.</text>
</comment>
<evidence type="ECO:0000256" key="12">
    <source>
        <dbReference type="SAM" id="Phobius"/>
    </source>
</evidence>
<dbReference type="KEGG" id="tcd:AAIA72_12045"/>
<gene>
    <name evidence="13" type="ORF">AAIA72_12045</name>
</gene>
<evidence type="ECO:0000256" key="3">
    <source>
        <dbReference type="ARBA" id="ARBA00022692"/>
    </source>
</evidence>
<evidence type="ECO:0000256" key="1">
    <source>
        <dbReference type="ARBA" id="ARBA00004141"/>
    </source>
</evidence>
<keyword evidence="5 12" id="KW-1133">Transmembrane helix</keyword>
<dbReference type="GO" id="GO:0016491">
    <property type="term" value="F:oxidoreductase activity"/>
    <property type="evidence" value="ECO:0007669"/>
    <property type="project" value="UniProtKB-KW"/>
</dbReference>
<protein>
    <submittedName>
        <fullName evidence="13">COX15/CtaA family protein</fullName>
    </submittedName>
</protein>
<accession>A0AB39UU09</accession>
<dbReference type="PANTHER" id="PTHR35457:SF1">
    <property type="entry name" value="HEME A SYNTHASE"/>
    <property type="match status" value="1"/>
</dbReference>
<evidence type="ECO:0000256" key="10">
    <source>
        <dbReference type="ARBA" id="ARBA00023157"/>
    </source>
</evidence>
<keyword evidence="6" id="KW-0560">Oxidoreductase</keyword>
<feature type="transmembrane region" description="Helical" evidence="12">
    <location>
        <begin position="20"/>
        <end position="41"/>
    </location>
</feature>